<comment type="similarity">
    <text evidence="2 5">Belongs to the glycosyl hydrolase 43 family.</text>
</comment>
<sequence length="287" mass="33129">MYLFSYFKEEEEKLFIASSHDGLQWNESNGGMSLFESNVGTKQMRDPFLLEDEEGVFHLVWTDGWRSLSIGYARSSDLVNWHDAKLISVMEHLPLTQNTWAPEIFYDTMLRAYRIIWSSTVGVGPRNHRIWSVTTSNFESFSEASLYFDPGYNVIDASVTDMGEYYYMLYKDERGQNEKGTAFKAIRSCRVAKEDSNRSNKPSVTEVSELLTPELTEGPTMYAMEEDGSTQWIMLVDGFQEQYYSAYQSVDLDKWEDVTHKIQLPPGARHGAVMKLKTARKLEILFK</sequence>
<reference evidence="7" key="1">
    <citation type="journal article" date="2019" name="Int. J. Syst. Evol. Microbiol.">
        <title>The Global Catalogue of Microorganisms (GCM) 10K type strain sequencing project: providing services to taxonomists for standard genome sequencing and annotation.</title>
        <authorList>
            <consortium name="The Broad Institute Genomics Platform"/>
            <consortium name="The Broad Institute Genome Sequencing Center for Infectious Disease"/>
            <person name="Wu L."/>
            <person name="Ma J."/>
        </authorList>
    </citation>
    <scope>NUCLEOTIDE SEQUENCE [LARGE SCALE GENOMIC DNA]</scope>
    <source>
        <strain evidence="7">CGMCC 1.15043</strain>
    </source>
</reference>
<evidence type="ECO:0000313" key="6">
    <source>
        <dbReference type="EMBL" id="GGA04160.1"/>
    </source>
</evidence>
<keyword evidence="3 5" id="KW-0378">Hydrolase</keyword>
<organism evidence="6 7">
    <name type="scientific">Paenibacillus marchantiophytorum</name>
    <dbReference type="NCBI Taxonomy" id="1619310"/>
    <lineage>
        <taxon>Bacteria</taxon>
        <taxon>Bacillati</taxon>
        <taxon>Bacillota</taxon>
        <taxon>Bacilli</taxon>
        <taxon>Bacillales</taxon>
        <taxon>Paenibacillaceae</taxon>
        <taxon>Paenibacillus</taxon>
    </lineage>
</organism>
<dbReference type="RefSeq" id="WP_189018475.1">
    <property type="nucleotide sequence ID" value="NZ_BMHE01000045.1"/>
</dbReference>
<evidence type="ECO:0000256" key="5">
    <source>
        <dbReference type="RuleBase" id="RU361187"/>
    </source>
</evidence>
<dbReference type="PANTHER" id="PTHR43301:SF3">
    <property type="entry name" value="ARABINAN ENDO-1,5-ALPHA-L-ARABINOSIDASE A-RELATED"/>
    <property type="match status" value="1"/>
</dbReference>
<dbReference type="Gene3D" id="2.115.10.20">
    <property type="entry name" value="Glycosyl hydrolase domain, family 43"/>
    <property type="match status" value="1"/>
</dbReference>
<keyword evidence="7" id="KW-1185">Reference proteome</keyword>
<gene>
    <name evidence="6" type="ORF">GCM10008018_57610</name>
</gene>
<comment type="caution">
    <text evidence="6">The sequence shown here is derived from an EMBL/GenBank/DDBJ whole genome shotgun (WGS) entry which is preliminary data.</text>
</comment>
<evidence type="ECO:0000313" key="7">
    <source>
        <dbReference type="Proteomes" id="UP000615455"/>
    </source>
</evidence>
<evidence type="ECO:0008006" key="8">
    <source>
        <dbReference type="Google" id="ProtNLM"/>
    </source>
</evidence>
<dbReference type="CDD" id="cd08983">
    <property type="entry name" value="GH43_Bt3655-like"/>
    <property type="match status" value="1"/>
</dbReference>
<evidence type="ECO:0000256" key="3">
    <source>
        <dbReference type="ARBA" id="ARBA00022801"/>
    </source>
</evidence>
<evidence type="ECO:0000256" key="4">
    <source>
        <dbReference type="ARBA" id="ARBA00023295"/>
    </source>
</evidence>
<proteinExistence type="inferred from homology"/>
<dbReference type="EMBL" id="BMHE01000045">
    <property type="protein sequence ID" value="GGA04160.1"/>
    <property type="molecule type" value="Genomic_DNA"/>
</dbReference>
<comment type="pathway">
    <text evidence="1">Glycan metabolism; L-arabinan degradation.</text>
</comment>
<dbReference type="PANTHER" id="PTHR43301">
    <property type="entry name" value="ARABINAN ENDO-1,5-ALPHA-L-ARABINOSIDASE"/>
    <property type="match status" value="1"/>
</dbReference>
<keyword evidence="4 5" id="KW-0326">Glycosidase</keyword>
<dbReference type="SUPFAM" id="SSF75005">
    <property type="entry name" value="Arabinanase/levansucrase/invertase"/>
    <property type="match status" value="1"/>
</dbReference>
<dbReference type="InterPro" id="IPR006710">
    <property type="entry name" value="Glyco_hydro_43"/>
</dbReference>
<protein>
    <recommendedName>
        <fullName evidence="8">Glycosyl hydrolase</fullName>
    </recommendedName>
</protein>
<dbReference type="Pfam" id="PF04616">
    <property type="entry name" value="Glyco_hydro_43"/>
    <property type="match status" value="1"/>
</dbReference>
<evidence type="ECO:0000256" key="2">
    <source>
        <dbReference type="ARBA" id="ARBA00009865"/>
    </source>
</evidence>
<dbReference type="InterPro" id="IPR050727">
    <property type="entry name" value="GH43_arabinanases"/>
</dbReference>
<dbReference type="Proteomes" id="UP000615455">
    <property type="component" value="Unassembled WGS sequence"/>
</dbReference>
<evidence type="ECO:0000256" key="1">
    <source>
        <dbReference type="ARBA" id="ARBA00004834"/>
    </source>
</evidence>
<name>A0ABQ1FB69_9BACL</name>
<accession>A0ABQ1FB69</accession>
<dbReference type="InterPro" id="IPR023296">
    <property type="entry name" value="Glyco_hydro_beta-prop_sf"/>
</dbReference>